<reference evidence="1" key="1">
    <citation type="journal article" date="2017" name="Elife">
        <title>The kinetoplastid-infecting Bodo saltans virus (BsV), a window into the most abundant giant viruses in the sea.</title>
        <authorList>
            <person name="Deeg C.M."/>
            <person name="Chow C.-E.T."/>
            <person name="Suttle C.A."/>
        </authorList>
    </citation>
    <scope>NUCLEOTIDE SEQUENCE</scope>
    <source>
        <strain evidence="1">NG1</strain>
    </source>
</reference>
<name>A0A2H4UW82_9VIRU</name>
<dbReference type="EMBL" id="MF782455">
    <property type="protein sequence ID" value="ATZ81191.1"/>
    <property type="molecule type" value="Genomic_DNA"/>
</dbReference>
<gene>
    <name evidence="1" type="ORF">BMW23_1148</name>
</gene>
<accession>A0A2H4UW82</accession>
<sequence length="222" mass="26165">MNTNTNNKETVKITKDQLIFRNDDTDDTGDLYTCRCLQSRECGYCTHYEKKIPVSKETYVNAENIEYKIPFGTVMYLCADRCPDDDLFVVLEHTDTYIKCIFPRMRYIDGNVVLGQDKLTDTKYTEKDDDKKKNYECKCTNAYLNVSTCDKCKNCDDMMNAETFMKVSDTYEYVTYNLKSLSHLVYACEISKNEINQIDSRKLNYVRMQLENEKKEKQKEIF</sequence>
<protein>
    <submittedName>
        <fullName evidence="1">Uncharacterized protein</fullName>
    </submittedName>
</protein>
<evidence type="ECO:0000313" key="1">
    <source>
        <dbReference type="EMBL" id="ATZ81191.1"/>
    </source>
</evidence>
<evidence type="ECO:0000313" key="2">
    <source>
        <dbReference type="Proteomes" id="UP000240325"/>
    </source>
</evidence>
<proteinExistence type="predicted"/>
<dbReference type="Proteomes" id="UP000240325">
    <property type="component" value="Segment"/>
</dbReference>
<keyword evidence="2" id="KW-1185">Reference proteome</keyword>
<organism evidence="1">
    <name type="scientific">Bodo saltans virus</name>
    <dbReference type="NCBI Taxonomy" id="2024608"/>
    <lineage>
        <taxon>Viruses</taxon>
        <taxon>Varidnaviria</taxon>
        <taxon>Bamfordvirae</taxon>
        <taxon>Nucleocytoviricota</taxon>
        <taxon>Megaviricetes</taxon>
        <taxon>Imitervirales</taxon>
        <taxon>Mimiviridae</taxon>
        <taxon>Klosneuvirinae</taxon>
        <taxon>Theiavirus</taxon>
        <taxon>Theiavirus salishense</taxon>
    </lineage>
</organism>